<dbReference type="CDD" id="cd06171">
    <property type="entry name" value="Sigma70_r4"/>
    <property type="match status" value="1"/>
</dbReference>
<evidence type="ECO:0000256" key="4">
    <source>
        <dbReference type="ARBA" id="ARBA00023125"/>
    </source>
</evidence>
<accession>A0A1E3AI23</accession>
<dbReference type="PROSITE" id="PS00716">
    <property type="entry name" value="SIGMA70_2"/>
    <property type="match status" value="1"/>
</dbReference>
<protein>
    <recommendedName>
        <fullName evidence="6">RNA polymerase sigma factor</fullName>
    </recommendedName>
</protein>
<evidence type="ECO:0000313" key="9">
    <source>
        <dbReference type="EMBL" id="ODM06377.1"/>
    </source>
</evidence>
<dbReference type="GeneID" id="93305121"/>
<dbReference type="InterPro" id="IPR013324">
    <property type="entry name" value="RNA_pol_sigma_r3/r4-like"/>
</dbReference>
<dbReference type="InterPro" id="IPR007627">
    <property type="entry name" value="RNA_pol_sigma70_r2"/>
</dbReference>
<dbReference type="Proteomes" id="UP000094271">
    <property type="component" value="Unassembled WGS sequence"/>
</dbReference>
<dbReference type="NCBIfam" id="TIGR02980">
    <property type="entry name" value="SigBFG"/>
    <property type="match status" value="1"/>
</dbReference>
<dbReference type="AlphaFoldDB" id="A0A1E3AI23"/>
<dbReference type="InterPro" id="IPR014284">
    <property type="entry name" value="RNA_pol_sigma-70_dom"/>
</dbReference>
<evidence type="ECO:0000313" key="11">
    <source>
        <dbReference type="EMBL" id="ODR52298.1"/>
    </source>
</evidence>
<dbReference type="OrthoDB" id="9809557at2"/>
<evidence type="ECO:0000259" key="8">
    <source>
        <dbReference type="PROSITE" id="PS00716"/>
    </source>
</evidence>
<evidence type="ECO:0000313" key="13">
    <source>
        <dbReference type="Proteomes" id="UP000094067"/>
    </source>
</evidence>
<evidence type="ECO:0000313" key="15">
    <source>
        <dbReference type="Proteomes" id="UP000094869"/>
    </source>
</evidence>
<comment type="function">
    <text evidence="6">Sigma factors are initiation factors that promote the attachment of RNA polymerase to specific initiation sites and are then released.</text>
</comment>
<dbReference type="InterPro" id="IPR007624">
    <property type="entry name" value="RNA_pol_sigma70_r3"/>
</dbReference>
<comment type="caution">
    <text evidence="10">The sequence shown here is derived from an EMBL/GenBank/DDBJ whole genome shotgun (WGS) entry which is preliminary data.</text>
</comment>
<dbReference type="GO" id="GO:0030435">
    <property type="term" value="P:sporulation resulting in formation of a cellular spore"/>
    <property type="evidence" value="ECO:0007669"/>
    <property type="project" value="UniProtKB-KW"/>
</dbReference>
<dbReference type="Gene3D" id="1.20.120.1810">
    <property type="match status" value="1"/>
</dbReference>
<dbReference type="PANTHER" id="PTHR30603:SF17">
    <property type="entry name" value="RNA POLYMERASE SIGMA-G FACTOR"/>
    <property type="match status" value="1"/>
</dbReference>
<keyword evidence="1" id="KW-0749">Sporulation</keyword>
<keyword evidence="15" id="KW-1185">Reference proteome</keyword>
<dbReference type="PATRIC" id="fig|1432052.3.peg.5723"/>
<dbReference type="Pfam" id="PF04545">
    <property type="entry name" value="Sigma70_r4"/>
    <property type="match status" value="1"/>
</dbReference>
<dbReference type="RefSeq" id="WP_009255745.1">
    <property type="nucleotide sequence ID" value="NZ_BAABXS010000003.1"/>
</dbReference>
<evidence type="ECO:0000313" key="16">
    <source>
        <dbReference type="Proteomes" id="UP000095003"/>
    </source>
</evidence>
<dbReference type="Pfam" id="PF04539">
    <property type="entry name" value="Sigma70_r3"/>
    <property type="match status" value="1"/>
</dbReference>
<dbReference type="Proteomes" id="UP000095003">
    <property type="component" value="Unassembled WGS sequence"/>
</dbReference>
<dbReference type="Proteomes" id="UP000094067">
    <property type="component" value="Unassembled WGS sequence"/>
</dbReference>
<dbReference type="PANTHER" id="PTHR30603">
    <property type="entry name" value="RNA POLYMERASE SIGMA FACTOR RPO"/>
    <property type="match status" value="1"/>
</dbReference>
<keyword evidence="3 6" id="KW-0731">Sigma factor</keyword>
<proteinExistence type="inferred from homology"/>
<dbReference type="GO" id="GO:0006352">
    <property type="term" value="P:DNA-templated transcription initiation"/>
    <property type="evidence" value="ECO:0007669"/>
    <property type="project" value="InterPro"/>
</dbReference>
<evidence type="ECO:0000259" key="7">
    <source>
        <dbReference type="PROSITE" id="PS00715"/>
    </source>
</evidence>
<dbReference type="InterPro" id="IPR013325">
    <property type="entry name" value="RNA_pol_sigma_r2"/>
</dbReference>
<dbReference type="Gene3D" id="1.10.10.10">
    <property type="entry name" value="Winged helix-like DNA-binding domain superfamily/Winged helix DNA-binding domain"/>
    <property type="match status" value="2"/>
</dbReference>
<dbReference type="Proteomes" id="UP000094869">
    <property type="component" value="Unassembled WGS sequence"/>
</dbReference>
<dbReference type="PROSITE" id="PS00715">
    <property type="entry name" value="SIGMA70_1"/>
    <property type="match status" value="1"/>
</dbReference>
<evidence type="ECO:0000256" key="2">
    <source>
        <dbReference type="ARBA" id="ARBA00023015"/>
    </source>
</evidence>
<dbReference type="SUPFAM" id="SSF88946">
    <property type="entry name" value="Sigma2 domain of RNA polymerase sigma factors"/>
    <property type="match status" value="1"/>
</dbReference>
<dbReference type="InterPro" id="IPR036388">
    <property type="entry name" value="WH-like_DNA-bd_sf"/>
</dbReference>
<organism evidence="10 16">
    <name type="scientific">Eisenbergiella tayi</name>
    <dbReference type="NCBI Taxonomy" id="1432052"/>
    <lineage>
        <taxon>Bacteria</taxon>
        <taxon>Bacillati</taxon>
        <taxon>Bacillota</taxon>
        <taxon>Clostridia</taxon>
        <taxon>Lachnospirales</taxon>
        <taxon>Lachnospiraceae</taxon>
        <taxon>Eisenbergiella</taxon>
    </lineage>
</organism>
<comment type="similarity">
    <text evidence="6">Belongs to the sigma-70 factor family.</text>
</comment>
<dbReference type="InterPro" id="IPR007630">
    <property type="entry name" value="RNA_pol_sigma70_r4"/>
</dbReference>
<dbReference type="PRINTS" id="PR00046">
    <property type="entry name" value="SIGMA70FCT"/>
</dbReference>
<feature type="domain" description="RNA polymerase sigma-70" evidence="8">
    <location>
        <begin position="214"/>
        <end position="240"/>
    </location>
</feature>
<sequence length="246" mass="27746">MEEISVLIAQAQAGDNGAREVLIEKNLGLVHHIVKRFSGRGYDMEDLFQIGTIGLIKAIDKFDLSFDVRFSTYAVPMISGEIKRFLRDDGLVKVSRTLKENGWKIKQASEKLAHSFGRDATLEEISKETGIAREDIVMAMEANVEVESIYKTIYQSDGNEVQLLDKVAAGSGQTGCVDEEKEKLLDHMLLNQLLDSLTDTERELIEMRYFQDKTQTEVAGVMGISQVQVSRLEKKILLRMREQLVC</sequence>
<keyword evidence="5 6" id="KW-0804">Transcription</keyword>
<evidence type="ECO:0000313" key="10">
    <source>
        <dbReference type="EMBL" id="ODM07846.1"/>
    </source>
</evidence>
<dbReference type="InterPro" id="IPR050239">
    <property type="entry name" value="Sigma-70_RNA_pol_init_factors"/>
</dbReference>
<feature type="domain" description="RNA polymerase sigma-70" evidence="7">
    <location>
        <begin position="46"/>
        <end position="59"/>
    </location>
</feature>
<reference evidence="13 16" key="1">
    <citation type="submission" date="2016-07" db="EMBL/GenBank/DDBJ databases">
        <title>Characterization of isolates of Eisenbergiella tayi derived from blood cultures, using whole genome sequencing.</title>
        <authorList>
            <person name="Burdz T."/>
            <person name="Wiebe D."/>
            <person name="Huynh C."/>
            <person name="Bernard K."/>
        </authorList>
    </citation>
    <scope>NUCLEOTIDE SEQUENCE [LARGE SCALE GENOMIC DNA]</scope>
    <source>
        <strain evidence="9 13">NML 110608</strain>
        <strain evidence="10 16">NML 120489</strain>
    </source>
</reference>
<dbReference type="EMBL" id="MEHA01000007">
    <property type="protein sequence ID" value="ODR52298.1"/>
    <property type="molecule type" value="Genomic_DNA"/>
</dbReference>
<evidence type="ECO:0000313" key="14">
    <source>
        <dbReference type="Proteomes" id="UP000094271"/>
    </source>
</evidence>
<dbReference type="Pfam" id="PF04542">
    <property type="entry name" value="Sigma70_r2"/>
    <property type="match status" value="1"/>
</dbReference>
<dbReference type="PIRSF" id="PIRSF000770">
    <property type="entry name" value="RNA_pol_sigma-SigE/K"/>
    <property type="match status" value="1"/>
</dbReference>
<dbReference type="EMBL" id="MCGH01000002">
    <property type="protein sequence ID" value="ODM06377.1"/>
    <property type="molecule type" value="Genomic_DNA"/>
</dbReference>
<reference evidence="11 14" key="3">
    <citation type="submission" date="2016-08" db="EMBL/GenBank/DDBJ databases">
        <authorList>
            <person name="Seilhamer J.J."/>
        </authorList>
    </citation>
    <scope>NUCLEOTIDE SEQUENCE [LARGE SCALE GENOMIC DNA]</scope>
    <source>
        <strain evidence="11 14">NML150140-1</strain>
    </source>
</reference>
<evidence type="ECO:0000256" key="1">
    <source>
        <dbReference type="ARBA" id="ARBA00022969"/>
    </source>
</evidence>
<dbReference type="SUPFAM" id="SSF88659">
    <property type="entry name" value="Sigma3 and sigma4 domains of RNA polymerase sigma factors"/>
    <property type="match status" value="2"/>
</dbReference>
<dbReference type="NCBIfam" id="TIGR02937">
    <property type="entry name" value="sigma70-ECF"/>
    <property type="match status" value="1"/>
</dbReference>
<keyword evidence="2 6" id="KW-0805">Transcription regulation</keyword>
<keyword evidence="4 6" id="KW-0238">DNA-binding</keyword>
<evidence type="ECO:0000256" key="5">
    <source>
        <dbReference type="ARBA" id="ARBA00023163"/>
    </source>
</evidence>
<gene>
    <name evidence="10" type="primary">sigF_2</name>
    <name evidence="9" type="synonym">sigF_1</name>
    <name evidence="10" type="ORF">BEH84_05169</name>
    <name evidence="11" type="ORF">BEI59_12475</name>
    <name evidence="9" type="ORF">BEI61_02267</name>
    <name evidence="12" type="ORF">BEI63_18170</name>
</gene>
<dbReference type="EMBL" id="MEHD01000025">
    <property type="protein sequence ID" value="ODR54839.1"/>
    <property type="molecule type" value="Genomic_DNA"/>
</dbReference>
<dbReference type="GO" id="GO:0016987">
    <property type="term" value="F:sigma factor activity"/>
    <property type="evidence" value="ECO:0007669"/>
    <property type="project" value="UniProtKB-KW"/>
</dbReference>
<reference evidence="12 15" key="2">
    <citation type="submission" date="2016-08" db="EMBL/GenBank/DDBJ databases">
        <title>Characterization of Isolates of Eisenbergiella tayi Derived from Blood Cultures, Using Whole Genome Sequencing.</title>
        <authorList>
            <person name="Bernier A.-M."/>
            <person name="Burdz T."/>
            <person name="Wiebe D."/>
            <person name="Bernard K."/>
        </authorList>
    </citation>
    <scope>NUCLEOTIDE SEQUENCE [LARGE SCALE GENOMIC DNA]</scope>
    <source>
        <strain evidence="12 15">NML120146</strain>
    </source>
</reference>
<evidence type="ECO:0000256" key="6">
    <source>
        <dbReference type="RuleBase" id="RU362124"/>
    </source>
</evidence>
<dbReference type="InterPro" id="IPR014322">
    <property type="entry name" value="RNA_pol_sigma-B/F/G"/>
</dbReference>
<dbReference type="EMBL" id="MCGI01000006">
    <property type="protein sequence ID" value="ODM07846.1"/>
    <property type="molecule type" value="Genomic_DNA"/>
</dbReference>
<name>A0A1E3AI23_9FIRM</name>
<dbReference type="InterPro" id="IPR000943">
    <property type="entry name" value="RNA_pol_sigma70"/>
</dbReference>
<dbReference type="NCBIfam" id="NF004052">
    <property type="entry name" value="PRK05572.1"/>
    <property type="match status" value="1"/>
</dbReference>
<evidence type="ECO:0000313" key="12">
    <source>
        <dbReference type="EMBL" id="ODR54839.1"/>
    </source>
</evidence>
<dbReference type="GO" id="GO:0003677">
    <property type="term" value="F:DNA binding"/>
    <property type="evidence" value="ECO:0007669"/>
    <property type="project" value="UniProtKB-KW"/>
</dbReference>
<evidence type="ECO:0000256" key="3">
    <source>
        <dbReference type="ARBA" id="ARBA00023082"/>
    </source>
</evidence>